<comment type="caution">
    <text evidence="9">The sequence shown here is derived from an EMBL/GenBank/DDBJ whole genome shotgun (WGS) entry which is preliminary data.</text>
</comment>
<feature type="transmembrane region" description="Helical" evidence="7">
    <location>
        <begin position="74"/>
        <end position="100"/>
    </location>
</feature>
<keyword evidence="5 7" id="KW-1133">Transmembrane helix</keyword>
<dbReference type="PANTHER" id="PTHR30193:SF37">
    <property type="entry name" value="INNER MEMBRANE ABC TRANSPORTER PERMEASE PROTEIN YCJO"/>
    <property type="match status" value="1"/>
</dbReference>
<evidence type="ECO:0000256" key="3">
    <source>
        <dbReference type="ARBA" id="ARBA00022475"/>
    </source>
</evidence>
<evidence type="ECO:0000256" key="1">
    <source>
        <dbReference type="ARBA" id="ARBA00004651"/>
    </source>
</evidence>
<dbReference type="Pfam" id="PF00528">
    <property type="entry name" value="BPD_transp_1"/>
    <property type="match status" value="1"/>
</dbReference>
<dbReference type="InterPro" id="IPR000515">
    <property type="entry name" value="MetI-like"/>
</dbReference>
<feature type="transmembrane region" description="Helical" evidence="7">
    <location>
        <begin position="151"/>
        <end position="170"/>
    </location>
</feature>
<dbReference type="EMBL" id="JAVRER010000025">
    <property type="protein sequence ID" value="MDT0417249.1"/>
    <property type="molecule type" value="Genomic_DNA"/>
</dbReference>
<feature type="transmembrane region" description="Helical" evidence="7">
    <location>
        <begin position="216"/>
        <end position="237"/>
    </location>
</feature>
<comment type="similarity">
    <text evidence="7">Belongs to the binding-protein-dependent transport system permease family.</text>
</comment>
<dbReference type="SUPFAM" id="SSF161098">
    <property type="entry name" value="MetI-like"/>
    <property type="match status" value="1"/>
</dbReference>
<reference evidence="10" key="1">
    <citation type="submission" date="2023-07" db="EMBL/GenBank/DDBJ databases">
        <title>30 novel species of actinomycetes from the DSMZ collection.</title>
        <authorList>
            <person name="Nouioui I."/>
        </authorList>
    </citation>
    <scope>NUCLEOTIDE SEQUENCE [LARGE SCALE GENOMIC DNA]</scope>
    <source>
        <strain evidence="10">DSM 41982</strain>
    </source>
</reference>
<sequence>MTSSTVPRPRRPTTRPGVAWTLPAVVFFALFALVPLLLVAVLAFTDWSGLDTPHFNGLGNWRTLFADPVLLHSVWLSVLLTLLGVVVQTPLSIALGVWAAGRQRNRAVLSALFFVPLLLSATAVSVLWRALLDPNFGIPSELGWLFGDGNLFGKQSTAIGVLVFVAAWQFTPLHTLIYQGAARAIPEVLYQAAAIDGAGRWRQFFHVTLPQLRNSVITSVILMIVGGLTTFDTVLILTQGGPGTDTTITAYYMYDKAFKSFDYGTGSAVALLLVLVATLISLVVVRLSGYDKMTGTQEGI</sequence>
<protein>
    <submittedName>
        <fullName evidence="9">Sugar ABC transporter permease</fullName>
    </submittedName>
</protein>
<dbReference type="CDD" id="cd06261">
    <property type="entry name" value="TM_PBP2"/>
    <property type="match status" value="1"/>
</dbReference>
<evidence type="ECO:0000313" key="9">
    <source>
        <dbReference type="EMBL" id="MDT0417249.1"/>
    </source>
</evidence>
<name>A0ABD5E767_9ACTN</name>
<feature type="transmembrane region" description="Helical" evidence="7">
    <location>
        <begin position="107"/>
        <end position="131"/>
    </location>
</feature>
<dbReference type="GO" id="GO:0005886">
    <property type="term" value="C:plasma membrane"/>
    <property type="evidence" value="ECO:0007669"/>
    <property type="project" value="UniProtKB-SubCell"/>
</dbReference>
<evidence type="ECO:0000256" key="6">
    <source>
        <dbReference type="ARBA" id="ARBA00023136"/>
    </source>
</evidence>
<organism evidence="9 10">
    <name type="scientific">Streptomyces evansiae</name>
    <dbReference type="NCBI Taxonomy" id="3075535"/>
    <lineage>
        <taxon>Bacteria</taxon>
        <taxon>Bacillati</taxon>
        <taxon>Actinomycetota</taxon>
        <taxon>Actinomycetes</taxon>
        <taxon>Kitasatosporales</taxon>
        <taxon>Streptomycetaceae</taxon>
        <taxon>Streptomyces</taxon>
    </lineage>
</organism>
<keyword evidence="3" id="KW-1003">Cell membrane</keyword>
<dbReference type="PANTHER" id="PTHR30193">
    <property type="entry name" value="ABC TRANSPORTER PERMEASE PROTEIN"/>
    <property type="match status" value="1"/>
</dbReference>
<dbReference type="Proteomes" id="UP001183607">
    <property type="component" value="Unassembled WGS sequence"/>
</dbReference>
<evidence type="ECO:0000259" key="8">
    <source>
        <dbReference type="PROSITE" id="PS50928"/>
    </source>
</evidence>
<accession>A0ABD5E767</accession>
<feature type="transmembrane region" description="Helical" evidence="7">
    <location>
        <begin position="20"/>
        <end position="44"/>
    </location>
</feature>
<gene>
    <name evidence="9" type="ORF">RM574_17310</name>
</gene>
<dbReference type="InterPro" id="IPR051393">
    <property type="entry name" value="ABC_transporter_permease"/>
</dbReference>
<evidence type="ECO:0000256" key="7">
    <source>
        <dbReference type="RuleBase" id="RU363032"/>
    </source>
</evidence>
<feature type="domain" description="ABC transmembrane type-1" evidence="8">
    <location>
        <begin position="74"/>
        <end position="284"/>
    </location>
</feature>
<evidence type="ECO:0000256" key="2">
    <source>
        <dbReference type="ARBA" id="ARBA00022448"/>
    </source>
</evidence>
<keyword evidence="6 7" id="KW-0472">Membrane</keyword>
<evidence type="ECO:0000313" key="10">
    <source>
        <dbReference type="Proteomes" id="UP001183607"/>
    </source>
</evidence>
<evidence type="ECO:0000256" key="5">
    <source>
        <dbReference type="ARBA" id="ARBA00022989"/>
    </source>
</evidence>
<keyword evidence="4 7" id="KW-0812">Transmembrane</keyword>
<dbReference type="Gene3D" id="1.10.3720.10">
    <property type="entry name" value="MetI-like"/>
    <property type="match status" value="1"/>
</dbReference>
<evidence type="ECO:0000256" key="4">
    <source>
        <dbReference type="ARBA" id="ARBA00022692"/>
    </source>
</evidence>
<dbReference type="InterPro" id="IPR035906">
    <property type="entry name" value="MetI-like_sf"/>
</dbReference>
<dbReference type="SUPFAM" id="SSF160964">
    <property type="entry name" value="MalF N-terminal region-like"/>
    <property type="match status" value="1"/>
</dbReference>
<proteinExistence type="inferred from homology"/>
<dbReference type="AlphaFoldDB" id="A0ABD5E767"/>
<comment type="subcellular location">
    <subcellularLocation>
        <location evidence="1 7">Cell membrane</location>
        <topology evidence="1 7">Multi-pass membrane protein</topology>
    </subcellularLocation>
</comment>
<dbReference type="PROSITE" id="PS50928">
    <property type="entry name" value="ABC_TM1"/>
    <property type="match status" value="1"/>
</dbReference>
<feature type="transmembrane region" description="Helical" evidence="7">
    <location>
        <begin position="263"/>
        <end position="285"/>
    </location>
</feature>
<keyword evidence="2 7" id="KW-0813">Transport</keyword>
<dbReference type="RefSeq" id="WP_311677193.1">
    <property type="nucleotide sequence ID" value="NZ_JAVRER010000025.1"/>
</dbReference>